<feature type="non-terminal residue" evidence="4">
    <location>
        <position position="157"/>
    </location>
</feature>
<dbReference type="GO" id="GO:0016757">
    <property type="term" value="F:glycosyltransferase activity"/>
    <property type="evidence" value="ECO:0007669"/>
    <property type="project" value="UniProtKB-KW"/>
</dbReference>
<reference evidence="4" key="1">
    <citation type="journal article" date="2013" name="Environ. Microbiol.">
        <title>Seasonally variable intestinal metagenomes of the red palm weevil (Rhynchophorus ferrugineus).</title>
        <authorList>
            <person name="Jia S."/>
            <person name="Zhang X."/>
            <person name="Zhang G."/>
            <person name="Yin A."/>
            <person name="Zhang S."/>
            <person name="Li F."/>
            <person name="Wang L."/>
            <person name="Zhao D."/>
            <person name="Yun Q."/>
            <person name="Tala"/>
            <person name="Wang J."/>
            <person name="Sun G."/>
            <person name="Baabdullah M."/>
            <person name="Yu X."/>
            <person name="Hu S."/>
            <person name="Al-Mssallem I.S."/>
            <person name="Yu J."/>
        </authorList>
    </citation>
    <scope>NUCLEOTIDE SEQUENCE</scope>
</reference>
<protein>
    <submittedName>
        <fullName evidence="4">CAZy families GT2 protein</fullName>
    </submittedName>
</protein>
<evidence type="ECO:0000313" key="4">
    <source>
        <dbReference type="EMBL" id="AIA92139.1"/>
    </source>
</evidence>
<evidence type="ECO:0000256" key="3">
    <source>
        <dbReference type="ARBA" id="ARBA00022679"/>
    </source>
</evidence>
<keyword evidence="2" id="KW-0328">Glycosyltransferase</keyword>
<sequence length="157" mass="17214">MEAARETLGLPLKVARQANSGANAARNRAMGMTDAPLLLFLNDDSIADPGLVAEHLRQHAIHPGEAEAVLGALAPQADPPPGLFERLHHDHRFDTLPEGHEVGWTAFFTYNVSVKSALLRRHGGFDEGLRWHEDIELSSRLRPDGLRIYYAPAARAA</sequence>
<dbReference type="AlphaFoldDB" id="A0A060CA80"/>
<dbReference type="Gene3D" id="3.90.550.10">
    <property type="entry name" value="Spore Coat Polysaccharide Biosynthesis Protein SpsA, Chain A"/>
    <property type="match status" value="1"/>
</dbReference>
<organism evidence="4">
    <name type="scientific">uncultured Methylobacterium sp</name>
    <dbReference type="NCBI Taxonomy" id="157278"/>
    <lineage>
        <taxon>Bacteria</taxon>
        <taxon>Pseudomonadati</taxon>
        <taxon>Pseudomonadota</taxon>
        <taxon>Alphaproteobacteria</taxon>
        <taxon>Hyphomicrobiales</taxon>
        <taxon>Methylobacteriaceae</taxon>
        <taxon>Methylobacterium</taxon>
        <taxon>environmental samples</taxon>
    </lineage>
</organism>
<accession>A0A060CA80</accession>
<comment type="similarity">
    <text evidence="1">Belongs to the glycosyltransferase 2 family.</text>
</comment>
<keyword evidence="3" id="KW-0808">Transferase</keyword>
<dbReference type="SUPFAM" id="SSF53448">
    <property type="entry name" value="Nucleotide-diphospho-sugar transferases"/>
    <property type="match status" value="1"/>
</dbReference>
<dbReference type="PANTHER" id="PTHR43179:SF12">
    <property type="entry name" value="GALACTOFURANOSYLTRANSFERASE GLFT2"/>
    <property type="match status" value="1"/>
</dbReference>
<dbReference type="InterPro" id="IPR029044">
    <property type="entry name" value="Nucleotide-diphossugar_trans"/>
</dbReference>
<proteinExistence type="inferred from homology"/>
<evidence type="ECO:0000256" key="2">
    <source>
        <dbReference type="ARBA" id="ARBA00022676"/>
    </source>
</evidence>
<dbReference type="EMBL" id="KF124819">
    <property type="protein sequence ID" value="AIA92139.1"/>
    <property type="molecule type" value="Genomic_DNA"/>
</dbReference>
<name>A0A060CA80_9HYPH</name>
<evidence type="ECO:0000256" key="1">
    <source>
        <dbReference type="ARBA" id="ARBA00006739"/>
    </source>
</evidence>
<dbReference type="PANTHER" id="PTHR43179">
    <property type="entry name" value="RHAMNOSYLTRANSFERASE WBBL"/>
    <property type="match status" value="1"/>
</dbReference>